<evidence type="ECO:0000256" key="6">
    <source>
        <dbReference type="ARBA" id="ARBA00023014"/>
    </source>
</evidence>
<keyword evidence="2" id="KW-0001">2Fe-2S</keyword>
<evidence type="ECO:0000259" key="7">
    <source>
        <dbReference type="PROSITE" id="PS51296"/>
    </source>
</evidence>
<dbReference type="InterPro" id="IPR015879">
    <property type="entry name" value="Ring_hydroxy_dOase_asu_C_dom"/>
</dbReference>
<organism evidence="8 9">
    <name type="scientific">Novosphingobium taihuense</name>
    <dbReference type="NCBI Taxonomy" id="260085"/>
    <lineage>
        <taxon>Bacteria</taxon>
        <taxon>Pseudomonadati</taxon>
        <taxon>Pseudomonadota</taxon>
        <taxon>Alphaproteobacteria</taxon>
        <taxon>Sphingomonadales</taxon>
        <taxon>Sphingomonadaceae</taxon>
        <taxon>Novosphingobium</taxon>
    </lineage>
</organism>
<dbReference type="GO" id="GO:0005506">
    <property type="term" value="F:iron ion binding"/>
    <property type="evidence" value="ECO:0007669"/>
    <property type="project" value="InterPro"/>
</dbReference>
<keyword evidence="9" id="KW-1185">Reference proteome</keyword>
<comment type="caution">
    <text evidence="8">The sequence shown here is derived from an EMBL/GenBank/DDBJ whole genome shotgun (WGS) entry which is preliminary data.</text>
</comment>
<dbReference type="Gene3D" id="3.90.380.10">
    <property type="entry name" value="Naphthalene 1,2-dioxygenase Alpha Subunit, Chain A, domain 1"/>
    <property type="match status" value="1"/>
</dbReference>
<dbReference type="Pfam" id="PF00848">
    <property type="entry name" value="Ring_hydroxyl_A"/>
    <property type="match status" value="1"/>
</dbReference>
<evidence type="ECO:0000256" key="1">
    <source>
        <dbReference type="ARBA" id="ARBA00001962"/>
    </source>
</evidence>
<dbReference type="PANTHER" id="PTHR43756:SF5">
    <property type="entry name" value="CHOLINE MONOOXYGENASE, CHLOROPLASTIC"/>
    <property type="match status" value="1"/>
</dbReference>
<dbReference type="InterPro" id="IPR017941">
    <property type="entry name" value="Rieske_2Fe-2S"/>
</dbReference>
<dbReference type="Gene3D" id="2.102.10.10">
    <property type="entry name" value="Rieske [2Fe-2S] iron-sulphur domain"/>
    <property type="match status" value="1"/>
</dbReference>
<dbReference type="Pfam" id="PF00355">
    <property type="entry name" value="Rieske"/>
    <property type="match status" value="1"/>
</dbReference>
<dbReference type="RefSeq" id="WP_246415806.1">
    <property type="nucleotide sequence ID" value="NZ_JACHOA010000008.1"/>
</dbReference>
<dbReference type="EMBL" id="JACHOA010000008">
    <property type="protein sequence ID" value="MBB4615457.1"/>
    <property type="molecule type" value="Genomic_DNA"/>
</dbReference>
<dbReference type="GO" id="GO:0051537">
    <property type="term" value="F:2 iron, 2 sulfur cluster binding"/>
    <property type="evidence" value="ECO:0007669"/>
    <property type="project" value="UniProtKB-KW"/>
</dbReference>
<feature type="domain" description="Rieske" evidence="7">
    <location>
        <begin position="48"/>
        <end position="157"/>
    </location>
</feature>
<dbReference type="Proteomes" id="UP000538566">
    <property type="component" value="Unassembled WGS sequence"/>
</dbReference>
<proteinExistence type="predicted"/>
<evidence type="ECO:0000256" key="5">
    <source>
        <dbReference type="ARBA" id="ARBA00023004"/>
    </source>
</evidence>
<dbReference type="CDD" id="cd08882">
    <property type="entry name" value="RHO_alpha_C_MupW-like"/>
    <property type="match status" value="1"/>
</dbReference>
<dbReference type="SUPFAM" id="SSF50022">
    <property type="entry name" value="ISP domain"/>
    <property type="match status" value="1"/>
</dbReference>
<sequence>MTKTMNDLTSALPAPERNPVSAGIVPARNYISPEFARTEAEGLWSRVWQMACREEEIPKIGDYYTYDIVDQSIIVIRTAADEIKAFHNVCPHRGRTITEGCGHANRLFCKYHGWNWKIDGTGAKVVDRHEWPADELTDDALNLAPVKVGRWSGWVYVNMDPDCVSLEEHLSPAKDFLDPFDLGGLRYHWRKSTVLDCNWKVALEAFDEGYHVQTTHNQMLRYFDDWTQSYAHGRHAHFGYWESMPMGSRSPRLTGGAPTEDIRPGIRDYMEDMAATLNAGSAVQTVHAARRVEQEVEPGTPAMEVLMKFGQFIYEHALSLGLKWPDITAEQMQAAGIDWHLFPNQIMLMGPTGSLNYRARPVGNNPDKCIFDVYSLQRYPEGEAPPKVELEWSQDHADTDFWGLILTQDFANVAEVQKGMKSKGFKGARPNPRQEIAISNFHRALEDFVENGYAGEGNPA</sequence>
<protein>
    <submittedName>
        <fullName evidence="8">Phenylpropionate dioxygenase-like ring-hydroxylating dioxygenase large terminal subunit</fullName>
    </submittedName>
</protein>
<evidence type="ECO:0000313" key="8">
    <source>
        <dbReference type="EMBL" id="MBB4615457.1"/>
    </source>
</evidence>
<dbReference type="PROSITE" id="PS51296">
    <property type="entry name" value="RIESKE"/>
    <property type="match status" value="1"/>
</dbReference>
<accession>A0A7W7AED0</accession>
<evidence type="ECO:0000256" key="2">
    <source>
        <dbReference type="ARBA" id="ARBA00022714"/>
    </source>
</evidence>
<dbReference type="PANTHER" id="PTHR43756">
    <property type="entry name" value="CHOLINE MONOOXYGENASE, CHLOROPLASTIC"/>
    <property type="match status" value="1"/>
</dbReference>
<keyword evidence="5" id="KW-0408">Iron</keyword>
<keyword evidence="8" id="KW-0223">Dioxygenase</keyword>
<dbReference type="AlphaFoldDB" id="A0A7W7AED0"/>
<keyword evidence="4" id="KW-0560">Oxidoreductase</keyword>
<keyword evidence="3" id="KW-0479">Metal-binding</keyword>
<dbReference type="InterPro" id="IPR001663">
    <property type="entry name" value="Rng_hydr_dOase-A"/>
</dbReference>
<name>A0A7W7AED0_9SPHN</name>
<dbReference type="InterPro" id="IPR036922">
    <property type="entry name" value="Rieske_2Fe-2S_sf"/>
</dbReference>
<keyword evidence="6" id="KW-0411">Iron-sulfur</keyword>
<dbReference type="CDD" id="cd03469">
    <property type="entry name" value="Rieske_RO_Alpha_N"/>
    <property type="match status" value="1"/>
</dbReference>
<dbReference type="PRINTS" id="PR00090">
    <property type="entry name" value="RNGDIOXGNASE"/>
</dbReference>
<dbReference type="GO" id="GO:0051213">
    <property type="term" value="F:dioxygenase activity"/>
    <property type="evidence" value="ECO:0007669"/>
    <property type="project" value="UniProtKB-KW"/>
</dbReference>
<gene>
    <name evidence="8" type="ORF">GGR37_003753</name>
</gene>
<comment type="cofactor">
    <cofactor evidence="1">
        <name>Fe cation</name>
        <dbReference type="ChEBI" id="CHEBI:24875"/>
    </cofactor>
</comment>
<evidence type="ECO:0000256" key="3">
    <source>
        <dbReference type="ARBA" id="ARBA00022723"/>
    </source>
</evidence>
<reference evidence="8 9" key="1">
    <citation type="submission" date="2020-08" db="EMBL/GenBank/DDBJ databases">
        <title>Genomic Encyclopedia of Type Strains, Phase IV (KMG-IV): sequencing the most valuable type-strain genomes for metagenomic binning, comparative biology and taxonomic classification.</title>
        <authorList>
            <person name="Goeker M."/>
        </authorList>
    </citation>
    <scope>NUCLEOTIDE SEQUENCE [LARGE SCALE GENOMIC DNA]</scope>
    <source>
        <strain evidence="8 9">DSM 17507</strain>
    </source>
</reference>
<evidence type="ECO:0000313" key="9">
    <source>
        <dbReference type="Proteomes" id="UP000538566"/>
    </source>
</evidence>
<evidence type="ECO:0000256" key="4">
    <source>
        <dbReference type="ARBA" id="ARBA00023002"/>
    </source>
</evidence>
<dbReference type="SUPFAM" id="SSF55961">
    <property type="entry name" value="Bet v1-like"/>
    <property type="match status" value="1"/>
</dbReference>